<keyword evidence="7 11" id="KW-0328">Glycosyltransferase</keyword>
<dbReference type="PANTHER" id="PTHR30372">
    <property type="entry name" value="LIPID-A-DISACCHARIDE SYNTHASE"/>
    <property type="match status" value="1"/>
</dbReference>
<name>A0A1S8CZ97_9GAMM</name>
<evidence type="ECO:0000256" key="4">
    <source>
        <dbReference type="ARBA" id="ARBA00020902"/>
    </source>
</evidence>
<keyword evidence="5 11" id="KW-0444">Lipid biosynthesis</keyword>
<accession>A0A1S8CZ97</accession>
<evidence type="ECO:0000256" key="3">
    <source>
        <dbReference type="ARBA" id="ARBA00012687"/>
    </source>
</evidence>
<proteinExistence type="inferred from homology"/>
<dbReference type="RefSeq" id="WP_076876728.1">
    <property type="nucleotide sequence ID" value="NZ_MLCN01000001.1"/>
</dbReference>
<dbReference type="GO" id="GO:0005543">
    <property type="term" value="F:phospholipid binding"/>
    <property type="evidence" value="ECO:0007669"/>
    <property type="project" value="TreeGrafter"/>
</dbReference>
<dbReference type="EMBL" id="MLCN01000001">
    <property type="protein sequence ID" value="ONG42340.1"/>
    <property type="molecule type" value="Genomic_DNA"/>
</dbReference>
<dbReference type="SUPFAM" id="SSF53756">
    <property type="entry name" value="UDP-Glycosyltransferase/glycogen phosphorylase"/>
    <property type="match status" value="1"/>
</dbReference>
<evidence type="ECO:0000256" key="5">
    <source>
        <dbReference type="ARBA" id="ARBA00022516"/>
    </source>
</evidence>
<dbReference type="UniPathway" id="UPA00973"/>
<dbReference type="Pfam" id="PF02684">
    <property type="entry name" value="LpxB"/>
    <property type="match status" value="1"/>
</dbReference>
<comment type="function">
    <text evidence="1 11">Condensation of UDP-2,3-diacylglucosamine and 2,3-diacylglucosamine-1-phosphate to form lipid A disaccharide, a precursor of lipid A, a phosphorylated glycolipid that anchors the lipopolysaccharide to the outer membrane of the cell.</text>
</comment>
<evidence type="ECO:0000256" key="6">
    <source>
        <dbReference type="ARBA" id="ARBA00022556"/>
    </source>
</evidence>
<evidence type="ECO:0000256" key="1">
    <source>
        <dbReference type="ARBA" id="ARBA00002056"/>
    </source>
</evidence>
<comment type="pathway">
    <text evidence="11">Bacterial outer membrane biogenesis; LPS lipid A biosynthesis.</text>
</comment>
<dbReference type="EC" id="2.4.1.182" evidence="3 11"/>
<dbReference type="NCBIfam" id="TIGR00215">
    <property type="entry name" value="lpxB"/>
    <property type="match status" value="1"/>
</dbReference>
<evidence type="ECO:0000256" key="11">
    <source>
        <dbReference type="HAMAP-Rule" id="MF_00392"/>
    </source>
</evidence>
<keyword evidence="13" id="KW-1185">Reference proteome</keyword>
<protein>
    <recommendedName>
        <fullName evidence="4 11">Lipid-A-disaccharide synthase</fullName>
        <ecNumber evidence="3 11">2.4.1.182</ecNumber>
    </recommendedName>
</protein>
<dbReference type="OrthoDB" id="9801642at2"/>
<comment type="catalytic activity">
    <reaction evidence="10 11">
        <text>a lipid X + a UDP-2-N,3-O-bis[(3R)-3-hydroxyacyl]-alpha-D-glucosamine = a lipid A disaccharide + UDP + H(+)</text>
        <dbReference type="Rhea" id="RHEA:67828"/>
        <dbReference type="ChEBI" id="CHEBI:15378"/>
        <dbReference type="ChEBI" id="CHEBI:58223"/>
        <dbReference type="ChEBI" id="CHEBI:137748"/>
        <dbReference type="ChEBI" id="CHEBI:176338"/>
        <dbReference type="ChEBI" id="CHEBI:176343"/>
        <dbReference type="EC" id="2.4.1.182"/>
    </reaction>
</comment>
<evidence type="ECO:0000256" key="10">
    <source>
        <dbReference type="ARBA" id="ARBA00048975"/>
    </source>
</evidence>
<dbReference type="HAMAP" id="MF_00392">
    <property type="entry name" value="LpxB"/>
    <property type="match status" value="1"/>
</dbReference>
<keyword evidence="9 11" id="KW-0443">Lipid metabolism</keyword>
<dbReference type="AlphaFoldDB" id="A0A1S8CZ97"/>
<comment type="similarity">
    <text evidence="2 11">Belongs to the LpxB family.</text>
</comment>
<evidence type="ECO:0000313" key="12">
    <source>
        <dbReference type="EMBL" id="ONG42340.1"/>
    </source>
</evidence>
<gene>
    <name evidence="11" type="primary">lpxB</name>
    <name evidence="12" type="ORF">BKE30_00285</name>
</gene>
<dbReference type="STRING" id="1907941.BKE30_00285"/>
<dbReference type="GO" id="GO:0008915">
    <property type="term" value="F:lipid-A-disaccharide synthase activity"/>
    <property type="evidence" value="ECO:0007669"/>
    <property type="project" value="UniProtKB-UniRule"/>
</dbReference>
<dbReference type="GO" id="GO:0016020">
    <property type="term" value="C:membrane"/>
    <property type="evidence" value="ECO:0007669"/>
    <property type="project" value="GOC"/>
</dbReference>
<evidence type="ECO:0000256" key="9">
    <source>
        <dbReference type="ARBA" id="ARBA00023098"/>
    </source>
</evidence>
<evidence type="ECO:0000256" key="7">
    <source>
        <dbReference type="ARBA" id="ARBA00022676"/>
    </source>
</evidence>
<sequence length="399" mass="43682">MGQQTQSQALGKPLRIGIVVGEVSGDTLGVALIKAFKAQGIDAIFEGIGGPQMIAEGFQSIYPMERLAVMGLVEVMGRLKELFAIRDDLVARWKANPVDIFVGIDAPDFNLRLSSQLKPLGIKTVQYVSPSVWAWRQGRVHGIRAAVDLVLCLFPFEVDFYLKHEVPAVFVGHPLAQEIPLQHDLALAKQQLGLEPTQTLIGILPGSRSGEVSRLAPLLFDSAFKLLQTRPDLRFLVPAINQARFEQIQHILASYPQALSKAVQVIHAQESKSKVGRDVMAASDLVLLASGTATLECLLFGRPMVVVYKLHWLTYLIASFMVRIPYKSLPNILASREVVPELIQYDATPAKVHQAAMGLLQTSKGQSQQQALMAIHQQLQGQQAINPALAVLGLLNKVC</sequence>
<comment type="caution">
    <text evidence="12">The sequence shown here is derived from an EMBL/GenBank/DDBJ whole genome shotgun (WGS) entry which is preliminary data.</text>
</comment>
<dbReference type="GO" id="GO:0009245">
    <property type="term" value="P:lipid A biosynthetic process"/>
    <property type="evidence" value="ECO:0007669"/>
    <property type="project" value="UniProtKB-UniRule"/>
</dbReference>
<keyword evidence="6 11" id="KW-0441">Lipid A biosynthesis</keyword>
<dbReference type="InterPro" id="IPR003835">
    <property type="entry name" value="Glyco_trans_19"/>
</dbReference>
<evidence type="ECO:0000313" key="13">
    <source>
        <dbReference type="Proteomes" id="UP000192132"/>
    </source>
</evidence>
<dbReference type="PANTHER" id="PTHR30372:SF4">
    <property type="entry name" value="LIPID-A-DISACCHARIDE SYNTHASE, MITOCHONDRIAL-RELATED"/>
    <property type="match status" value="1"/>
</dbReference>
<reference evidence="12 13" key="1">
    <citation type="submission" date="2016-10" db="EMBL/GenBank/DDBJ databases">
        <title>Draft Genome sequence of Alkanindiges sp. strain H1.</title>
        <authorList>
            <person name="Subhash Y."/>
            <person name="Lee S."/>
        </authorList>
    </citation>
    <scope>NUCLEOTIDE SEQUENCE [LARGE SCALE GENOMIC DNA]</scope>
    <source>
        <strain evidence="12 13">H1</strain>
    </source>
</reference>
<organism evidence="12 13">
    <name type="scientific">Alkanindiges hydrocarboniclasticus</name>
    <dbReference type="NCBI Taxonomy" id="1907941"/>
    <lineage>
        <taxon>Bacteria</taxon>
        <taxon>Pseudomonadati</taxon>
        <taxon>Pseudomonadota</taxon>
        <taxon>Gammaproteobacteria</taxon>
        <taxon>Moraxellales</taxon>
        <taxon>Moraxellaceae</taxon>
        <taxon>Alkanindiges</taxon>
    </lineage>
</organism>
<keyword evidence="8 11" id="KW-0808">Transferase</keyword>
<evidence type="ECO:0000256" key="2">
    <source>
        <dbReference type="ARBA" id="ARBA00007868"/>
    </source>
</evidence>
<dbReference type="Proteomes" id="UP000192132">
    <property type="component" value="Unassembled WGS sequence"/>
</dbReference>
<evidence type="ECO:0000256" key="8">
    <source>
        <dbReference type="ARBA" id="ARBA00022679"/>
    </source>
</evidence>